<feature type="transmembrane region" description="Helical" evidence="6">
    <location>
        <begin position="514"/>
        <end position="532"/>
    </location>
</feature>
<gene>
    <name evidence="8" type="ORF">CEG14_12025</name>
</gene>
<feature type="transmembrane region" description="Helical" evidence="6">
    <location>
        <begin position="124"/>
        <end position="144"/>
    </location>
</feature>
<dbReference type="PANTHER" id="PTHR33406:SF13">
    <property type="entry name" value="MEMBRANE PROTEIN YDFJ"/>
    <property type="match status" value="1"/>
</dbReference>
<keyword evidence="5 6" id="KW-0472">Membrane</keyword>
<feature type="transmembrane region" description="Helical" evidence="6">
    <location>
        <begin position="569"/>
        <end position="588"/>
    </location>
</feature>
<dbReference type="AlphaFoldDB" id="A0A261SH04"/>
<feature type="transmembrane region" description="Helical" evidence="6">
    <location>
        <begin position="274"/>
        <end position="291"/>
    </location>
</feature>
<evidence type="ECO:0000256" key="2">
    <source>
        <dbReference type="ARBA" id="ARBA00022475"/>
    </source>
</evidence>
<feature type="transmembrane region" description="Helical" evidence="6">
    <location>
        <begin position="150"/>
        <end position="167"/>
    </location>
</feature>
<proteinExistence type="predicted"/>
<keyword evidence="4 6" id="KW-1133">Transmembrane helix</keyword>
<feature type="transmembrane region" description="Helical" evidence="6">
    <location>
        <begin position="101"/>
        <end position="117"/>
    </location>
</feature>
<feature type="transmembrane region" description="Helical" evidence="6">
    <location>
        <begin position="188"/>
        <end position="206"/>
    </location>
</feature>
<dbReference type="Proteomes" id="UP000217005">
    <property type="component" value="Unassembled WGS sequence"/>
</dbReference>
<evidence type="ECO:0000313" key="8">
    <source>
        <dbReference type="EMBL" id="OZI36709.1"/>
    </source>
</evidence>
<evidence type="ECO:0000256" key="5">
    <source>
        <dbReference type="ARBA" id="ARBA00023136"/>
    </source>
</evidence>
<dbReference type="SUPFAM" id="SSF82866">
    <property type="entry name" value="Multidrug efflux transporter AcrB transmembrane domain"/>
    <property type="match status" value="2"/>
</dbReference>
<feature type="transmembrane region" description="Helical" evidence="6">
    <location>
        <begin position="490"/>
        <end position="507"/>
    </location>
</feature>
<feature type="transmembrane region" description="Helical" evidence="6">
    <location>
        <begin position="538"/>
        <end position="557"/>
    </location>
</feature>
<comment type="subcellular location">
    <subcellularLocation>
        <location evidence="1">Cell membrane</location>
        <topology evidence="1">Multi-pass membrane protein</topology>
    </subcellularLocation>
</comment>
<protein>
    <recommendedName>
        <fullName evidence="7">Membrane transport protein MMPL domain-containing protein</fullName>
    </recommendedName>
</protein>
<accession>A0A261SH04</accession>
<dbReference type="InterPro" id="IPR004869">
    <property type="entry name" value="MMPL_dom"/>
</dbReference>
<evidence type="ECO:0000256" key="6">
    <source>
        <dbReference type="SAM" id="Phobius"/>
    </source>
</evidence>
<evidence type="ECO:0000313" key="9">
    <source>
        <dbReference type="Proteomes" id="UP000217005"/>
    </source>
</evidence>
<dbReference type="InterPro" id="IPR050545">
    <property type="entry name" value="Mycobact_MmpL"/>
</dbReference>
<comment type="caution">
    <text evidence="8">The sequence shown here is derived from an EMBL/GenBank/DDBJ whole genome shotgun (WGS) entry which is preliminary data.</text>
</comment>
<dbReference type="OrthoDB" id="9780358at2"/>
<feature type="transmembrane region" description="Helical" evidence="6">
    <location>
        <begin position="594"/>
        <end position="615"/>
    </location>
</feature>
<evidence type="ECO:0000256" key="4">
    <source>
        <dbReference type="ARBA" id="ARBA00022989"/>
    </source>
</evidence>
<feature type="domain" description="Membrane transport protein MMPL" evidence="7">
    <location>
        <begin position="35"/>
        <end position="254"/>
    </location>
</feature>
<keyword evidence="3 6" id="KW-0812">Transmembrane</keyword>
<feature type="transmembrane region" description="Helical" evidence="6">
    <location>
        <begin position="71"/>
        <end position="89"/>
    </location>
</feature>
<feature type="transmembrane region" description="Helical" evidence="6">
    <location>
        <begin position="218"/>
        <end position="240"/>
    </location>
</feature>
<dbReference type="GO" id="GO:0005886">
    <property type="term" value="C:plasma membrane"/>
    <property type="evidence" value="ECO:0007669"/>
    <property type="project" value="UniProtKB-SubCell"/>
</dbReference>
<organism evidence="8 9">
    <name type="scientific">Bordetella genomosp. 1</name>
    <dbReference type="NCBI Taxonomy" id="1395607"/>
    <lineage>
        <taxon>Bacteria</taxon>
        <taxon>Pseudomonadati</taxon>
        <taxon>Pseudomonadota</taxon>
        <taxon>Betaproteobacteria</taxon>
        <taxon>Burkholderiales</taxon>
        <taxon>Alcaligenaceae</taxon>
        <taxon>Bordetella</taxon>
    </lineage>
</organism>
<evidence type="ECO:0000256" key="3">
    <source>
        <dbReference type="ARBA" id="ARBA00022692"/>
    </source>
</evidence>
<dbReference type="Gene3D" id="1.20.1640.10">
    <property type="entry name" value="Multidrug efflux transporter AcrB transmembrane domain"/>
    <property type="match status" value="2"/>
</dbReference>
<name>A0A261SH04_9BORD</name>
<dbReference type="Pfam" id="PF03176">
    <property type="entry name" value="MMPL"/>
    <property type="match status" value="1"/>
</dbReference>
<evidence type="ECO:0000256" key="1">
    <source>
        <dbReference type="ARBA" id="ARBA00004651"/>
    </source>
</evidence>
<dbReference type="PANTHER" id="PTHR33406">
    <property type="entry name" value="MEMBRANE PROTEIN MJ1562-RELATED"/>
    <property type="match status" value="1"/>
</dbReference>
<evidence type="ECO:0000259" key="7">
    <source>
        <dbReference type="Pfam" id="PF03176"/>
    </source>
</evidence>
<reference evidence="8 9" key="1">
    <citation type="submission" date="2017-05" db="EMBL/GenBank/DDBJ databases">
        <title>Complete and WGS of Bordetella genogroups.</title>
        <authorList>
            <person name="Spilker T."/>
            <person name="LiPuma J."/>
        </authorList>
    </citation>
    <scope>NUCLEOTIDE SEQUENCE [LARGE SCALE GENOMIC DNA]</scope>
    <source>
        <strain evidence="8 9">AU17610</strain>
    </source>
</reference>
<sequence>MADDFLGLAARVERAIRPTGAVRLDLASATLQADADGRTWVLVLGQAHGAAFDGDASRAIAAALKQADGTVRAAGGTLLAAGGALYAAAGSQQAADESGRIGAVSLIGTVLVLLLALRRVGVLLAFFPVAVGFAAGMAACVALFGEVHVLTLVIGMSLLGIAIDFPLHWLGKSYGMADWHAHTAMRRVLPGLTISLAATLVGYVALAFTPFPALTQTAVFSAAGLAASYAATVLLLPALLPRLRPRPWPALARASARLLAGVARARRAPRPLRALALLLALGLCAAGILRLDMRDDLRQWLSVPPGLVAEARQIGAITGVMPTSQFFLVRAPDADTLLERQAALAARLDPLVAAARLQGYDALSQAAAPRADQQRLQAQLRSQAEHPAAWRPLVALGVPESAFGAELRTLAALPPLGLDQVLASPLAERWRTLWLGRIGDEVAGLVTLQGLGSVDVLAPVAQGLPGVTLVDRSGELNAVFSATRLEAAELKAISYAIAAILIGLLLGRAAMWRILAVPVAATLATLAALGFAGQPVTLFSLFGLLLVSAMAVDYAVFMYEGVGGAPACLIGIGLGALTTLFSFGMLAASATPAIASFGLTVALGVLFSVFCAAWIRAPQAARSTPLPPRNLP</sequence>
<keyword evidence="2" id="KW-1003">Cell membrane</keyword>
<dbReference type="EMBL" id="NEVL01000003">
    <property type="protein sequence ID" value="OZI36709.1"/>
    <property type="molecule type" value="Genomic_DNA"/>
</dbReference>